<evidence type="ECO:0000313" key="1">
    <source>
        <dbReference type="EMBL" id="KAF9653900.1"/>
    </source>
</evidence>
<sequence length="1712" mass="191512">METSRGAKELFDLWTTINQRQMGHSAVVISLMSCLLNLLSIHYPDQHYGLAILKTLLLPQWYQKLNTHLHGSHSESILVTMKLYTAMSDFAGGRERKAVMEVFTWDHKVAKLLNMRRRGKGDMKSTLSRPDIRTLYILFILSFVDATTPTNLKTIFLEQHKESLAAVFKGLSQDPYPVVRLVLEKLWSGLWSDTKLKRTLKISLFNETVLSHLHKLYERDVADDGHVQENIPADLIHHFFLAISTHPGTGICFRDSGWYPREGNTELGGDGKRQGRIYNKILANFLKTLKVNEDLRQQELAIKIMAACPELVAGYWPAAALTLEPRLSSKWLANIAVLGAVISLPAPTASFFLPGTTIYHPSPPPTLTIIENIFPTNNFKTHITKGLQLPSSLVRHSTALALAKCLRKYDSVITAFHEIADALEEDEGGQWRQAVVALEVEARKRLPELQVVIAFSQKSDIIQEESAPGDGTVVAALKPLTALMISESALRILWLYHKCLPTLVAEARFDSGKLLWSFMHHWSGGAQGKRVDGWDMLRRLHVLRLLKESDQFLWSGRAASHSNLRILLQGYLDTRTTALRREIGLLLRHVLASDPLFQHDPDEIYLWLECIPSTPTRGGTKSPDGVKLLDGGAIVVKFLDECFLRCARTPYKYLEDLSAVTPSKGSTEDYIAKRPDLFPSPVLMTLLEQLSVLVEQNPSPSDLYSLSVFIRHLIFRLSQKTQSLWFTQVVTEKVNTIFGDDVLPGYPSIMKAVRGEVRILRACLAGLEDPPLGTLGTVTNQMQTFLTKIEETPLDSPEEVHMAVAMELIDWVRLADHSLHPSEALRLASAMEKLHPASVKSLVESFNPDQDLFWKLLLNPTVTSGATFDWAFVQTTNAKLGEAECREKLIGILGRSELTLAIVKRVLTLVCHRVEASRPTGYVGTEGLLQLLGGVMSLAKQKLPPQDFDAAKEFMVSRLNHLKMLCMTSVTKGVCDALGSAFTSIFGSDANDRSLLGDIVKHWLTMLAEGTHIDQQTLLTASLWVRFAFPEDLLVILDKLLGGKFKADATIGVPVELTNSVFSVLGSSTSTPTILLALNERLTPLSEFCLSGACYSPAAQTLFTQLLKWLLPLGFDGYLTEDDTPLSKVLLEAEDRWARRLEPLASRIQIEAFPSTNTWTTTHVDIITPLFYRSRSVRTAFAYWLERGMINGLGLDLLAPLLHGFLDSCPPEYVVENRTWGGYFSQLLDLIWKRHANSFKAVGSAALIFQFSKDRPHLASILGKRLAKSPVESVSYGILALASKLWSLAREDSEGYVGAVIDHAMQWAVRRLSEGSGVSENDTALLGELGYLIRRAKDVKVHLAEPVIASGIKHHLQVREVVSLCTTLSIMQHPKFFVVCNLSALSNTRDVVIQLLRELFFVHPQNSCQPSHIEPLRAIYGGTLSASDRTLLSIFHLFEVHRKSSCASVLSIWSASEDAGSNDASDAVLSLDAGKVFHTCLDFPRGLKFDFGHVHHDRSEFREELYDPLFLSLIFARVVSGSSPSSALSWVQFFRTNIVCVIIRSLSSKDDAFRELALCNLSGLWKLLESADMQEKPHVIYLLNLLRDHIPAPTDGGGPPRLPTYASLILCHAIRGIFYPSNFIYPLTARFLLQRAELDAQDVPMFLGMLYSDSDENWRRERAWMIRFLTDGMTSAQDWKISRKRHVWDLVASMFQGFSQDHTLRNGILEVN</sequence>
<dbReference type="Proteomes" id="UP000886501">
    <property type="component" value="Unassembled WGS sequence"/>
</dbReference>
<comment type="caution">
    <text evidence="1">The sequence shown here is derived from an EMBL/GenBank/DDBJ whole genome shotgun (WGS) entry which is preliminary data.</text>
</comment>
<accession>A0ACB6ZVP7</accession>
<keyword evidence="2" id="KW-1185">Reference proteome</keyword>
<evidence type="ECO:0000313" key="2">
    <source>
        <dbReference type="Proteomes" id="UP000886501"/>
    </source>
</evidence>
<dbReference type="EMBL" id="MU117962">
    <property type="protein sequence ID" value="KAF9653900.1"/>
    <property type="molecule type" value="Genomic_DNA"/>
</dbReference>
<name>A0ACB6ZVP7_THEGA</name>
<reference evidence="1" key="1">
    <citation type="submission" date="2019-10" db="EMBL/GenBank/DDBJ databases">
        <authorList>
            <consortium name="DOE Joint Genome Institute"/>
            <person name="Kuo A."/>
            <person name="Miyauchi S."/>
            <person name="Kiss E."/>
            <person name="Drula E."/>
            <person name="Kohler A."/>
            <person name="Sanchez-Garcia M."/>
            <person name="Andreopoulos B."/>
            <person name="Barry K.W."/>
            <person name="Bonito G."/>
            <person name="Buee M."/>
            <person name="Carver A."/>
            <person name="Chen C."/>
            <person name="Cichocki N."/>
            <person name="Clum A."/>
            <person name="Culley D."/>
            <person name="Crous P.W."/>
            <person name="Fauchery L."/>
            <person name="Girlanda M."/>
            <person name="Hayes R."/>
            <person name="Keri Z."/>
            <person name="Labutti K."/>
            <person name="Lipzen A."/>
            <person name="Lombard V."/>
            <person name="Magnuson J."/>
            <person name="Maillard F."/>
            <person name="Morin E."/>
            <person name="Murat C."/>
            <person name="Nolan M."/>
            <person name="Ohm R."/>
            <person name="Pangilinan J."/>
            <person name="Pereira M."/>
            <person name="Perotto S."/>
            <person name="Peter M."/>
            <person name="Riley R."/>
            <person name="Sitrit Y."/>
            <person name="Stielow B."/>
            <person name="Szollosi G."/>
            <person name="Zifcakova L."/>
            <person name="Stursova M."/>
            <person name="Spatafora J.W."/>
            <person name="Tedersoo L."/>
            <person name="Vaario L.-M."/>
            <person name="Yamada A."/>
            <person name="Yan M."/>
            <person name="Wang P."/>
            <person name="Xu J."/>
            <person name="Bruns T."/>
            <person name="Baldrian P."/>
            <person name="Vilgalys R."/>
            <person name="Henrissat B."/>
            <person name="Grigoriev I.V."/>
            <person name="Hibbett D."/>
            <person name="Nagy L.G."/>
            <person name="Martin F.M."/>
        </authorList>
    </citation>
    <scope>NUCLEOTIDE SEQUENCE</scope>
    <source>
        <strain evidence="1">P2</strain>
    </source>
</reference>
<protein>
    <submittedName>
        <fullName evidence="1">Uncharacterized protein</fullName>
    </submittedName>
</protein>
<proteinExistence type="predicted"/>
<reference evidence="1" key="2">
    <citation type="journal article" date="2020" name="Nat. Commun.">
        <title>Large-scale genome sequencing of mycorrhizal fungi provides insights into the early evolution of symbiotic traits.</title>
        <authorList>
            <person name="Miyauchi S."/>
            <person name="Kiss E."/>
            <person name="Kuo A."/>
            <person name="Drula E."/>
            <person name="Kohler A."/>
            <person name="Sanchez-Garcia M."/>
            <person name="Morin E."/>
            <person name="Andreopoulos B."/>
            <person name="Barry K.W."/>
            <person name="Bonito G."/>
            <person name="Buee M."/>
            <person name="Carver A."/>
            <person name="Chen C."/>
            <person name="Cichocki N."/>
            <person name="Clum A."/>
            <person name="Culley D."/>
            <person name="Crous P.W."/>
            <person name="Fauchery L."/>
            <person name="Girlanda M."/>
            <person name="Hayes R.D."/>
            <person name="Keri Z."/>
            <person name="LaButti K."/>
            <person name="Lipzen A."/>
            <person name="Lombard V."/>
            <person name="Magnuson J."/>
            <person name="Maillard F."/>
            <person name="Murat C."/>
            <person name="Nolan M."/>
            <person name="Ohm R.A."/>
            <person name="Pangilinan J."/>
            <person name="Pereira M.F."/>
            <person name="Perotto S."/>
            <person name="Peter M."/>
            <person name="Pfister S."/>
            <person name="Riley R."/>
            <person name="Sitrit Y."/>
            <person name="Stielow J.B."/>
            <person name="Szollosi G."/>
            <person name="Zifcakova L."/>
            <person name="Stursova M."/>
            <person name="Spatafora J.W."/>
            <person name="Tedersoo L."/>
            <person name="Vaario L.M."/>
            <person name="Yamada A."/>
            <person name="Yan M."/>
            <person name="Wang P."/>
            <person name="Xu J."/>
            <person name="Bruns T."/>
            <person name="Baldrian P."/>
            <person name="Vilgalys R."/>
            <person name="Dunand C."/>
            <person name="Henrissat B."/>
            <person name="Grigoriev I.V."/>
            <person name="Hibbett D."/>
            <person name="Nagy L.G."/>
            <person name="Martin F.M."/>
        </authorList>
    </citation>
    <scope>NUCLEOTIDE SEQUENCE</scope>
    <source>
        <strain evidence="1">P2</strain>
    </source>
</reference>
<gene>
    <name evidence="1" type="ORF">BDM02DRAFT_1109119</name>
</gene>
<organism evidence="1 2">
    <name type="scientific">Thelephora ganbajun</name>
    <name type="common">Ganba fungus</name>
    <dbReference type="NCBI Taxonomy" id="370292"/>
    <lineage>
        <taxon>Eukaryota</taxon>
        <taxon>Fungi</taxon>
        <taxon>Dikarya</taxon>
        <taxon>Basidiomycota</taxon>
        <taxon>Agaricomycotina</taxon>
        <taxon>Agaricomycetes</taxon>
        <taxon>Thelephorales</taxon>
        <taxon>Thelephoraceae</taxon>
        <taxon>Thelephora</taxon>
    </lineage>
</organism>